<reference evidence="1" key="2">
    <citation type="journal article" date="2021" name="PeerJ">
        <title>Extensive microbial diversity within the chicken gut microbiome revealed by metagenomics and culture.</title>
        <authorList>
            <person name="Gilroy R."/>
            <person name="Ravi A."/>
            <person name="Getino M."/>
            <person name="Pursley I."/>
            <person name="Horton D.L."/>
            <person name="Alikhan N.F."/>
            <person name="Baker D."/>
            <person name="Gharbi K."/>
            <person name="Hall N."/>
            <person name="Watson M."/>
            <person name="Adriaenssens E.M."/>
            <person name="Foster-Nyarko E."/>
            <person name="Jarju S."/>
            <person name="Secka A."/>
            <person name="Antonio M."/>
            <person name="Oren A."/>
            <person name="Chaudhuri R.R."/>
            <person name="La Ragione R."/>
            <person name="Hildebrand F."/>
            <person name="Pallen M.J."/>
        </authorList>
    </citation>
    <scope>NUCLEOTIDE SEQUENCE</scope>
    <source>
        <strain evidence="1">ChiSxjej2B14-6234</strain>
    </source>
</reference>
<dbReference type="GO" id="GO:0009360">
    <property type="term" value="C:DNA polymerase III complex"/>
    <property type="evidence" value="ECO:0007669"/>
    <property type="project" value="InterPro"/>
</dbReference>
<accession>A0A9D0ZAD0</accession>
<dbReference type="InterPro" id="IPR027417">
    <property type="entry name" value="P-loop_NTPase"/>
</dbReference>
<protein>
    <submittedName>
        <fullName evidence="1">DNA polymerase III subunit delta</fullName>
        <ecNumber evidence="1">2.7.7.7</ecNumber>
    </submittedName>
</protein>
<dbReference type="AlphaFoldDB" id="A0A9D0ZAD0"/>
<keyword evidence="1" id="KW-0548">Nucleotidyltransferase</keyword>
<dbReference type="Pfam" id="PF13177">
    <property type="entry name" value="DNA_pol3_delta2"/>
    <property type="match status" value="1"/>
</dbReference>
<name>A0A9D0ZAD0_9FIRM</name>
<dbReference type="SUPFAM" id="SSF52540">
    <property type="entry name" value="P-loop containing nucleoside triphosphate hydrolases"/>
    <property type="match status" value="1"/>
</dbReference>
<dbReference type="InterPro" id="IPR004622">
    <property type="entry name" value="DNA_pol_HolB"/>
</dbReference>
<evidence type="ECO:0000313" key="1">
    <source>
        <dbReference type="EMBL" id="HIQ72074.1"/>
    </source>
</evidence>
<sequence>MNEATLCDFYGQSALIERLEADFRSGQFVHAYLFAGPRGVGKRSVARLLARIALCTGVNKPCGACGPCVRFLTDNHPDVHTLRPEKSLGVDDVRELIAALQLRAFEGRLKVAFIERADRMTPQAQNCLLKTLEEPPEGTLFFLMTDAPGALLPTIVSRCRQVNFHPLTQEQECARLTALGFPPERAALLGQLSEGSVGEALAIARDEGYLPLRERVMRAFFDLRGPQDVLSAGAGLKDDKENAERILDILERLLRDAMRAQAGLGRVAEASAGYAAFAARTELSASLRLLEQVALARKMRGSNVPFATVLEHLLLSASKEIHQTCQR</sequence>
<organism evidence="1 2">
    <name type="scientific">Candidatus Onthenecus intestinigallinarum</name>
    <dbReference type="NCBI Taxonomy" id="2840875"/>
    <lineage>
        <taxon>Bacteria</taxon>
        <taxon>Bacillati</taxon>
        <taxon>Bacillota</taxon>
        <taxon>Clostridia</taxon>
        <taxon>Eubacteriales</taxon>
        <taxon>Candidatus Onthenecus</taxon>
    </lineage>
</organism>
<evidence type="ECO:0000313" key="2">
    <source>
        <dbReference type="Proteomes" id="UP000886887"/>
    </source>
</evidence>
<dbReference type="GO" id="GO:0006261">
    <property type="term" value="P:DNA-templated DNA replication"/>
    <property type="evidence" value="ECO:0007669"/>
    <property type="project" value="TreeGrafter"/>
</dbReference>
<dbReference type="InterPro" id="IPR050238">
    <property type="entry name" value="DNA_Rep/Repair_Clamp_Loader"/>
</dbReference>
<reference evidence="1" key="1">
    <citation type="submission" date="2020-10" db="EMBL/GenBank/DDBJ databases">
        <authorList>
            <person name="Gilroy R."/>
        </authorList>
    </citation>
    <scope>NUCLEOTIDE SEQUENCE</scope>
    <source>
        <strain evidence="1">ChiSxjej2B14-6234</strain>
    </source>
</reference>
<gene>
    <name evidence="1" type="primary">holB</name>
    <name evidence="1" type="ORF">IAB73_07715</name>
</gene>
<comment type="caution">
    <text evidence="1">The sequence shown here is derived from an EMBL/GenBank/DDBJ whole genome shotgun (WGS) entry which is preliminary data.</text>
</comment>
<dbReference type="EMBL" id="DVFJ01000028">
    <property type="protein sequence ID" value="HIQ72074.1"/>
    <property type="molecule type" value="Genomic_DNA"/>
</dbReference>
<dbReference type="PANTHER" id="PTHR11669:SF8">
    <property type="entry name" value="DNA POLYMERASE III SUBUNIT DELTA"/>
    <property type="match status" value="1"/>
</dbReference>
<dbReference type="GO" id="GO:0008408">
    <property type="term" value="F:3'-5' exonuclease activity"/>
    <property type="evidence" value="ECO:0007669"/>
    <property type="project" value="InterPro"/>
</dbReference>
<dbReference type="Gene3D" id="3.40.50.300">
    <property type="entry name" value="P-loop containing nucleotide triphosphate hydrolases"/>
    <property type="match status" value="1"/>
</dbReference>
<dbReference type="EC" id="2.7.7.7" evidence="1"/>
<keyword evidence="1" id="KW-0808">Transferase</keyword>
<dbReference type="GO" id="GO:0003887">
    <property type="term" value="F:DNA-directed DNA polymerase activity"/>
    <property type="evidence" value="ECO:0007669"/>
    <property type="project" value="UniProtKB-KW"/>
</dbReference>
<dbReference type="GO" id="GO:0003677">
    <property type="term" value="F:DNA binding"/>
    <property type="evidence" value="ECO:0007669"/>
    <property type="project" value="InterPro"/>
</dbReference>
<dbReference type="NCBIfam" id="TIGR00678">
    <property type="entry name" value="holB"/>
    <property type="match status" value="1"/>
</dbReference>
<dbReference type="Proteomes" id="UP000886887">
    <property type="component" value="Unassembled WGS sequence"/>
</dbReference>
<dbReference type="PANTHER" id="PTHR11669">
    <property type="entry name" value="REPLICATION FACTOR C / DNA POLYMERASE III GAMMA-TAU SUBUNIT"/>
    <property type="match status" value="1"/>
</dbReference>
<proteinExistence type="predicted"/>